<dbReference type="EMBL" id="BONG01000061">
    <property type="protein sequence ID" value="GIF93338.1"/>
    <property type="molecule type" value="Genomic_DNA"/>
</dbReference>
<dbReference type="Pfam" id="PF13385">
    <property type="entry name" value="Laminin_G_3"/>
    <property type="match status" value="2"/>
</dbReference>
<feature type="domain" description="LamG-like jellyroll fold" evidence="5">
    <location>
        <begin position="1048"/>
        <end position="1186"/>
    </location>
</feature>
<dbReference type="PANTHER" id="PTHR46943:SF1">
    <property type="entry name" value="PENTRAXIN-RELATED PROTEIN PTX3"/>
    <property type="match status" value="1"/>
</dbReference>
<keyword evidence="7" id="KW-1185">Reference proteome</keyword>
<evidence type="ECO:0000313" key="7">
    <source>
        <dbReference type="Proteomes" id="UP000619293"/>
    </source>
</evidence>
<evidence type="ECO:0000259" key="5">
    <source>
        <dbReference type="SMART" id="SM00560"/>
    </source>
</evidence>
<organism evidence="6 7">
    <name type="scientific">Catellatospora chokoriensis</name>
    <dbReference type="NCBI Taxonomy" id="310353"/>
    <lineage>
        <taxon>Bacteria</taxon>
        <taxon>Bacillati</taxon>
        <taxon>Actinomycetota</taxon>
        <taxon>Actinomycetes</taxon>
        <taxon>Micromonosporales</taxon>
        <taxon>Micromonosporaceae</taxon>
        <taxon>Catellatospora</taxon>
    </lineage>
</organism>
<dbReference type="SMART" id="SM00560">
    <property type="entry name" value="LamGL"/>
    <property type="match status" value="2"/>
</dbReference>
<keyword evidence="1 4" id="KW-0732">Signal</keyword>
<dbReference type="InterPro" id="IPR006558">
    <property type="entry name" value="LamG-like"/>
</dbReference>
<evidence type="ECO:0000313" key="6">
    <source>
        <dbReference type="EMBL" id="GIF93338.1"/>
    </source>
</evidence>
<dbReference type="Gene3D" id="2.60.120.200">
    <property type="match status" value="2"/>
</dbReference>
<evidence type="ECO:0000256" key="1">
    <source>
        <dbReference type="ARBA" id="ARBA00022729"/>
    </source>
</evidence>
<evidence type="ECO:0000256" key="2">
    <source>
        <dbReference type="ARBA" id="ARBA00023157"/>
    </source>
</evidence>
<name>A0A8J3K613_9ACTN</name>
<keyword evidence="2" id="KW-1015">Disulfide bond</keyword>
<dbReference type="AlphaFoldDB" id="A0A8J3K613"/>
<evidence type="ECO:0000256" key="3">
    <source>
        <dbReference type="SAM" id="MobiDB-lite"/>
    </source>
</evidence>
<gene>
    <name evidence="6" type="ORF">Cch02nite_67820</name>
</gene>
<feature type="domain" description="LamG-like jellyroll fold" evidence="5">
    <location>
        <begin position="779"/>
        <end position="929"/>
    </location>
</feature>
<sequence length="1197" mass="124313">MTAKLTTKWRVGLSSLLGMALASGALMTVSSPSAAAAPCGRLAGTAGEAAAMAAACGTRVEIDESRTELTTTYANPDGTRTFESSVVPLRARKADGSWADVDLALAEKGGALRPKVSAADVRFSIGGAEPLVTLVKAGKTMTMSWPGNLPAPTVTGDSATYAGVLPDVDLVVRATHTGFTHVLVIKTPAAAANPAVRQIQFGIGGDAKLQARSGGRMVAQAGNVVLAAAQAPVMWDSKDDTPAAAQRRSALGAELAGGTGISSAVAPGDRAGIAPVQATPTAGGLTLAPDTKLLSDPANFPVYVDPAWDSVDNPRWAYATSNNENNDTTGARVGLNPATGALYRSFFEFPTTGKSGGSLKGKYIHSAYVQMGLDHSWSCGDTPSYMYAGPALSGVPKASWSAMTLTALSTAASVSAHANEGSGCADSPQPDVTVNYTGNGVRDHVRSAASGNWNLIVFGFSAGSTTGGSGESTQDRWKRFYTNKAKLIVDYDSTPGKPNALQVSGVTCPTTGVMGIGTLTPTLSAMLPDADSQTLRGAFEWVEVPASGNPDEATVKNRVTPDPTATANTRATTVPITITAGKTYAYHVTAVDAAPYSQWSGWGAWCQFKADTAKPIKPTVTVTGGGTRAGGEVTITLSTTETDVTKFRYSWSGTPTTEVAATGTSPKTATVKLTVPRFGTNTLSALAVDNVNNVGNLGTAEINVGRPAPPVAQWGLETYPGVDQAGALSDAQPAPANSPLTATNVTWTKDSRLVGGHTAAFNGSTSLAATSGSVVNTAGSFSVAAWARLGVMPTADYKILTQEGADAAGFSLGVRFIGDPAKPYWTMVMKDTSAQGGGSTTKAAYSPVEITTADVGKWTHLAAVYDAPAKKMRLYVNGELKHELDRPATPWSATGKFVIGRGFGAGVAENWWNGQIADVQAFDRALVAQDFTGQLASEAGSSGFDEPGMLSPLKVGTWDFTGLGPCWEPMPEPGLCEALEFGGFARRLSLTAGTDVSQGLRGEALWLNKAHWDTTLTDPTTEFGWSQSNTATPENPVWQDGSVLRTDDSFTVSAWARLDDAAGNHAVVSQRGNTESAFALSAIGGKWSFNVADADNSTAAQVSAQSVTPAQVGEWTHLVGVYDAGRRQLRLYVNGVLERTTALTWDVMASTGTLTVGRTRYHGADIDYLLGSADEVAVYQGAMTDAQVKSLNDSYDS</sequence>
<protein>
    <recommendedName>
        <fullName evidence="5">LamG-like jellyroll fold domain-containing protein</fullName>
    </recommendedName>
</protein>
<dbReference type="Proteomes" id="UP000619293">
    <property type="component" value="Unassembled WGS sequence"/>
</dbReference>
<feature type="chain" id="PRO_5035311815" description="LamG-like jellyroll fold domain-containing protein" evidence="4">
    <location>
        <begin position="36"/>
        <end position="1197"/>
    </location>
</feature>
<reference evidence="6 7" key="1">
    <citation type="submission" date="2021-01" db="EMBL/GenBank/DDBJ databases">
        <title>Whole genome shotgun sequence of Catellatospora chokoriensis NBRC 107358.</title>
        <authorList>
            <person name="Komaki H."/>
            <person name="Tamura T."/>
        </authorList>
    </citation>
    <scope>NUCLEOTIDE SEQUENCE [LARGE SCALE GENOMIC DNA]</scope>
    <source>
        <strain evidence="6 7">NBRC 107358</strain>
    </source>
</reference>
<dbReference type="InterPro" id="IPR042837">
    <property type="entry name" value="PTX3"/>
</dbReference>
<dbReference type="GO" id="GO:0006955">
    <property type="term" value="P:immune response"/>
    <property type="evidence" value="ECO:0007669"/>
    <property type="project" value="InterPro"/>
</dbReference>
<feature type="signal peptide" evidence="4">
    <location>
        <begin position="1"/>
        <end position="35"/>
    </location>
</feature>
<proteinExistence type="predicted"/>
<feature type="region of interest" description="Disordered" evidence="3">
    <location>
        <begin position="547"/>
        <end position="567"/>
    </location>
</feature>
<evidence type="ECO:0000256" key="4">
    <source>
        <dbReference type="SAM" id="SignalP"/>
    </source>
</evidence>
<dbReference type="InterPro" id="IPR013320">
    <property type="entry name" value="ConA-like_dom_sf"/>
</dbReference>
<dbReference type="SUPFAM" id="SSF49899">
    <property type="entry name" value="Concanavalin A-like lectins/glucanases"/>
    <property type="match status" value="2"/>
</dbReference>
<accession>A0A8J3K613</accession>
<comment type="caution">
    <text evidence="6">The sequence shown here is derived from an EMBL/GenBank/DDBJ whole genome shotgun (WGS) entry which is preliminary data.</text>
</comment>
<dbReference type="PANTHER" id="PTHR46943">
    <property type="entry name" value="PENTRAXIN-RELATED PROTEIN PTX3"/>
    <property type="match status" value="1"/>
</dbReference>